<proteinExistence type="predicted"/>
<evidence type="ECO:0000313" key="3">
    <source>
        <dbReference type="Proteomes" id="UP001239782"/>
    </source>
</evidence>
<evidence type="ECO:0000313" key="2">
    <source>
        <dbReference type="EMBL" id="WMS88286.1"/>
    </source>
</evidence>
<sequence>MNNTVNKRVGMGRYVSTMYQRVKRRTKLFSKSIALGILINLSAVHAGPQGFATVDGMTTGGSGGETIYINNGADLYQVLKDKKIMTNH</sequence>
<dbReference type="SUPFAM" id="SSF51126">
    <property type="entry name" value="Pectin lyase-like"/>
    <property type="match status" value="1"/>
</dbReference>
<keyword evidence="1" id="KW-0732">Signal</keyword>
<dbReference type="Gene3D" id="2.160.20.10">
    <property type="entry name" value="Single-stranded right-handed beta-helix, Pectin lyase-like"/>
    <property type="match status" value="1"/>
</dbReference>
<feature type="chain" id="PRO_5041350637" evidence="1">
    <location>
        <begin position="47"/>
        <end position="88"/>
    </location>
</feature>
<dbReference type="EMBL" id="CP133548">
    <property type="protein sequence ID" value="WMS88286.1"/>
    <property type="molecule type" value="Genomic_DNA"/>
</dbReference>
<gene>
    <name evidence="2" type="ORF">Q9312_05055</name>
</gene>
<dbReference type="RefSeq" id="WP_309203492.1">
    <property type="nucleotide sequence ID" value="NZ_CP133548.1"/>
</dbReference>
<keyword evidence="3" id="KW-1185">Reference proteome</keyword>
<dbReference type="InterPro" id="IPR011050">
    <property type="entry name" value="Pectin_lyase_fold/virulence"/>
</dbReference>
<reference evidence="2 3" key="1">
    <citation type="submission" date="2023-08" db="EMBL/GenBank/DDBJ databases">
        <title>Pleionea litopenaei sp. nov., isolated from stomach of juvenile Litopenaeus vannamei.</title>
        <authorList>
            <person name="Rho A.M."/>
            <person name="Hwang C.Y."/>
        </authorList>
    </citation>
    <scope>NUCLEOTIDE SEQUENCE [LARGE SCALE GENOMIC DNA]</scope>
    <source>
        <strain evidence="2 3">HL-JVS1</strain>
    </source>
</reference>
<name>A0AA51X7V9_9GAMM</name>
<organism evidence="2 3">
    <name type="scientific">Pleionea litopenaei</name>
    <dbReference type="NCBI Taxonomy" id="3070815"/>
    <lineage>
        <taxon>Bacteria</taxon>
        <taxon>Pseudomonadati</taxon>
        <taxon>Pseudomonadota</taxon>
        <taxon>Gammaproteobacteria</taxon>
        <taxon>Oceanospirillales</taxon>
        <taxon>Pleioneaceae</taxon>
        <taxon>Pleionea</taxon>
    </lineage>
</organism>
<feature type="signal peptide" evidence="1">
    <location>
        <begin position="1"/>
        <end position="46"/>
    </location>
</feature>
<dbReference type="Proteomes" id="UP001239782">
    <property type="component" value="Chromosome"/>
</dbReference>
<dbReference type="AlphaFoldDB" id="A0AA51X7V9"/>
<dbReference type="InterPro" id="IPR012334">
    <property type="entry name" value="Pectin_lyas_fold"/>
</dbReference>
<evidence type="ECO:0000256" key="1">
    <source>
        <dbReference type="SAM" id="SignalP"/>
    </source>
</evidence>
<protein>
    <submittedName>
        <fullName evidence="2">Uncharacterized protein</fullName>
    </submittedName>
</protein>
<accession>A0AA51X7V9</accession>
<dbReference type="KEGG" id="plei:Q9312_05055"/>